<gene>
    <name evidence="3" type="ORF">QQ008_07625</name>
</gene>
<evidence type="ECO:0000313" key="4">
    <source>
        <dbReference type="Proteomes" id="UP001172082"/>
    </source>
</evidence>
<protein>
    <recommendedName>
        <fullName evidence="5">Lipoprotein</fullName>
    </recommendedName>
</protein>
<feature type="signal peptide" evidence="2">
    <location>
        <begin position="1"/>
        <end position="27"/>
    </location>
</feature>
<accession>A0ABT8KNV2</accession>
<keyword evidence="2" id="KW-0732">Signal</keyword>
<evidence type="ECO:0000256" key="2">
    <source>
        <dbReference type="SAM" id="SignalP"/>
    </source>
</evidence>
<evidence type="ECO:0008006" key="5">
    <source>
        <dbReference type="Google" id="ProtNLM"/>
    </source>
</evidence>
<dbReference type="EMBL" id="JAUJEA010000002">
    <property type="protein sequence ID" value="MDN5201225.1"/>
    <property type="molecule type" value="Genomic_DNA"/>
</dbReference>
<feature type="chain" id="PRO_5045762233" description="Lipoprotein" evidence="2">
    <location>
        <begin position="28"/>
        <end position="492"/>
    </location>
</feature>
<keyword evidence="4" id="KW-1185">Reference proteome</keyword>
<evidence type="ECO:0000256" key="1">
    <source>
        <dbReference type="SAM" id="MobiDB-lite"/>
    </source>
</evidence>
<comment type="caution">
    <text evidence="3">The sequence shown here is derived from an EMBL/GenBank/DDBJ whole genome shotgun (WGS) entry which is preliminary data.</text>
</comment>
<dbReference type="Proteomes" id="UP001172082">
    <property type="component" value="Unassembled WGS sequence"/>
</dbReference>
<sequence length="492" mass="54817">MKRKVNLWSSMALIALIPFANSCHDNAADTHPKEQEKSRFSIISLNQNDQLFYSWNLLKEHTGSIRGRNDNMISLENADLENVRKIVQEDETSLYTIELKDTTTIVNNNVILEEVEGGYYVSILEYIPKTFGSLVDPDKFTGTVNRYNIGGELITSTEVENGETKTSVNARGIGPIGQCVVGVKIIWDTSPEFTHYHGNGVGEWVIHIDYGPCASGYSEGAPDVSTVPLPIFGSYIPYDEYTAITSGGGDGSGPSDPFGDGPGRGDGSPSNVFGAIAFGGDIEMLNDMNAMVANWNVPMQTISQWQTTMKFLYKTCIGKRLINLLRAAGGSSRWIQEVKINPSLAHPGAYDRNTRIVYFKSADIQPIVIIEEMFHAYQHYNLGSQFTLTKKMNFEFEAKLFGTIIANWKVSSNDTNTVGMPSVTGTFDGFFQWIDGKTNEFTVWPTWSVLQNDYYDKLEEFVNNSSNLYNNSTQMDKTYKPKTLFDIKAGCN</sequence>
<name>A0ABT8KNV2_9BACT</name>
<reference evidence="3" key="1">
    <citation type="submission" date="2023-06" db="EMBL/GenBank/DDBJ databases">
        <title>Genomic of Parafulvivirga corallium.</title>
        <authorList>
            <person name="Wang G."/>
        </authorList>
    </citation>
    <scope>NUCLEOTIDE SEQUENCE</scope>
    <source>
        <strain evidence="3">BMA10</strain>
    </source>
</reference>
<proteinExistence type="predicted"/>
<organism evidence="3 4">
    <name type="scientific">Splendidivirga corallicola</name>
    <dbReference type="NCBI Taxonomy" id="3051826"/>
    <lineage>
        <taxon>Bacteria</taxon>
        <taxon>Pseudomonadati</taxon>
        <taxon>Bacteroidota</taxon>
        <taxon>Cytophagia</taxon>
        <taxon>Cytophagales</taxon>
        <taxon>Splendidivirgaceae</taxon>
        <taxon>Splendidivirga</taxon>
    </lineage>
</organism>
<feature type="region of interest" description="Disordered" evidence="1">
    <location>
        <begin position="246"/>
        <end position="265"/>
    </location>
</feature>
<evidence type="ECO:0000313" key="3">
    <source>
        <dbReference type="EMBL" id="MDN5201225.1"/>
    </source>
</evidence>
<dbReference type="RefSeq" id="WP_346751251.1">
    <property type="nucleotide sequence ID" value="NZ_JAUJEA010000002.1"/>
</dbReference>